<reference evidence="3" key="1">
    <citation type="submission" date="2020-01" db="EMBL/GenBank/DDBJ databases">
        <authorList>
            <person name="Mishra B."/>
        </authorList>
    </citation>
    <scope>NUCLEOTIDE SEQUENCE [LARGE SCALE GENOMIC DNA]</scope>
</reference>
<dbReference type="EMBL" id="CACVBM020001906">
    <property type="protein sequence ID" value="CAA7061905.1"/>
    <property type="molecule type" value="Genomic_DNA"/>
</dbReference>
<dbReference type="OrthoDB" id="10250354at2759"/>
<accession>A0A6D2LCA0</accession>
<feature type="region of interest" description="Disordered" evidence="1">
    <location>
        <begin position="50"/>
        <end position="75"/>
    </location>
</feature>
<sequence>MMDITSNELLSIKGTSSDARTAVFYASAENVHSPGLSCAVSVGDKRKRNEYAVHNGREGSNDSGDAERRNESVQPKISESSGVKFNNFEKLWDEVKFTVCQIWALYDTTDGVPRQYALVRKVSAPSFGIRITYLEPDPDDEKEIQWFEQDLPVSAGKFRLGKSLNTEDRSMFSHVMDWDQGSSTGHLIVSPREGETWAIFKNWDMNWSSEPDAHRNYEYDIVEILSGNTDGAGVSVAILHKAKGFASVFFRMGTGDADTLQIPSHSLYRFSHRVPSIRLTGTEGKGVPKDAYELDQAALPGTAEEKTVPPHLFAEPKQEALCFPCEGRVFQTGQICSFSAYSDNIPYYYRIDKITLVQAFEEKPELRFNVSRLKAKPFAEGVIQWKDKHMHVGCGTFLVTKDKGRSVFTQDDVINQIVPQTSVDGDEYTILPKIGELWVTYRSWTPYLDGEDLEENRVDFDIVEVLDDALDYYKVLALKHAVLYNEDGKEKAFFSAAECRAYDYCISEDGSEVIFTIPKSKMLRFSHQIHASRVTKEVEGEMKELFEVDLGALPYLSE</sequence>
<feature type="compositionally biased region" description="Basic and acidic residues" evidence="1">
    <location>
        <begin position="50"/>
        <end position="71"/>
    </location>
</feature>
<feature type="domain" description="DUF3444" evidence="2">
    <location>
        <begin position="80"/>
        <end position="283"/>
    </location>
</feature>
<feature type="domain" description="DUF3444" evidence="2">
    <location>
        <begin position="326"/>
        <end position="537"/>
    </location>
</feature>
<dbReference type="PANTHER" id="PTHR45089:SF50">
    <property type="entry name" value="DNAJ HEAT SHOCK AMINO-TERMINAL DOMAIN PROTEIN-RELATED"/>
    <property type="match status" value="1"/>
</dbReference>
<protein>
    <recommendedName>
        <fullName evidence="2">DUF3444 domain-containing protein</fullName>
    </recommendedName>
</protein>
<name>A0A6D2LCA0_9BRAS</name>
<evidence type="ECO:0000256" key="1">
    <source>
        <dbReference type="SAM" id="MobiDB-lite"/>
    </source>
</evidence>
<keyword evidence="4" id="KW-1185">Reference proteome</keyword>
<gene>
    <name evidence="3" type="ORF">MERR_LOCUS49141</name>
</gene>
<evidence type="ECO:0000259" key="2">
    <source>
        <dbReference type="Pfam" id="PF11926"/>
    </source>
</evidence>
<evidence type="ECO:0000313" key="4">
    <source>
        <dbReference type="Proteomes" id="UP000467841"/>
    </source>
</evidence>
<dbReference type="Pfam" id="PF11926">
    <property type="entry name" value="DUF3444"/>
    <property type="match status" value="2"/>
</dbReference>
<comment type="caution">
    <text evidence="3">The sequence shown here is derived from an EMBL/GenBank/DDBJ whole genome shotgun (WGS) entry which is preliminary data.</text>
</comment>
<dbReference type="Proteomes" id="UP000467841">
    <property type="component" value="Unassembled WGS sequence"/>
</dbReference>
<organism evidence="3 4">
    <name type="scientific">Microthlaspi erraticum</name>
    <dbReference type="NCBI Taxonomy" id="1685480"/>
    <lineage>
        <taxon>Eukaryota</taxon>
        <taxon>Viridiplantae</taxon>
        <taxon>Streptophyta</taxon>
        <taxon>Embryophyta</taxon>
        <taxon>Tracheophyta</taxon>
        <taxon>Spermatophyta</taxon>
        <taxon>Magnoliopsida</taxon>
        <taxon>eudicotyledons</taxon>
        <taxon>Gunneridae</taxon>
        <taxon>Pentapetalae</taxon>
        <taxon>rosids</taxon>
        <taxon>malvids</taxon>
        <taxon>Brassicales</taxon>
        <taxon>Brassicaceae</taxon>
        <taxon>Coluteocarpeae</taxon>
        <taxon>Microthlaspi</taxon>
    </lineage>
</organism>
<dbReference type="InterPro" id="IPR024593">
    <property type="entry name" value="DUF3444"/>
</dbReference>
<dbReference type="PANTHER" id="PTHR45089">
    <property type="entry name" value="DNAJ HEAT SHOCK AMINO-TERMINAL DOMAIN PROTEIN-RELATED"/>
    <property type="match status" value="1"/>
</dbReference>
<proteinExistence type="predicted"/>
<evidence type="ECO:0000313" key="3">
    <source>
        <dbReference type="EMBL" id="CAA7061905.1"/>
    </source>
</evidence>
<dbReference type="AlphaFoldDB" id="A0A6D2LCA0"/>